<dbReference type="Pfam" id="PF18742">
    <property type="entry name" value="DpnII-MboI"/>
    <property type="match status" value="1"/>
</dbReference>
<dbReference type="Proteomes" id="UP000001822">
    <property type="component" value="Chromosome"/>
</dbReference>
<gene>
    <name evidence="1" type="ordered locus">CHU_2956</name>
</gene>
<keyword evidence="2" id="KW-1185">Reference proteome</keyword>
<dbReference type="EMBL" id="CP000383">
    <property type="protein sequence ID" value="ABG60198.1"/>
    <property type="molecule type" value="Genomic_DNA"/>
</dbReference>
<dbReference type="AlphaFoldDB" id="A0A6N4SVC5"/>
<name>A0A6N4SVC5_CYTH3</name>
<dbReference type="RefSeq" id="WP_011586308.1">
    <property type="nucleotide sequence ID" value="NC_008255.1"/>
</dbReference>
<reference evidence="1 2" key="1">
    <citation type="journal article" date="2007" name="Appl. Environ. Microbiol.">
        <title>Genome sequence of the cellulolytic gliding bacterium Cytophaga hutchinsonii.</title>
        <authorList>
            <person name="Xie G."/>
            <person name="Bruce D.C."/>
            <person name="Challacombe J.F."/>
            <person name="Chertkov O."/>
            <person name="Detter J.C."/>
            <person name="Gilna P."/>
            <person name="Han C.S."/>
            <person name="Lucas S."/>
            <person name="Misra M."/>
            <person name="Myers G.L."/>
            <person name="Richardson P."/>
            <person name="Tapia R."/>
            <person name="Thayer N."/>
            <person name="Thompson L.S."/>
            <person name="Brettin T.S."/>
            <person name="Henrissat B."/>
            <person name="Wilson D.B."/>
            <person name="McBride M.J."/>
        </authorList>
    </citation>
    <scope>NUCLEOTIDE SEQUENCE [LARGE SCALE GENOMIC DNA]</scope>
    <source>
        <strain evidence="2">ATCC 33406 / DSM 1761 / CIP 103989 / NBRC 15051 / NCIMB 9469 / D465</strain>
    </source>
</reference>
<accession>A0A6N4SVC5</accession>
<protein>
    <submittedName>
        <fullName evidence="1">Uncharacterized protein</fullName>
    </submittedName>
</protein>
<evidence type="ECO:0000313" key="1">
    <source>
        <dbReference type="EMBL" id="ABG60198.1"/>
    </source>
</evidence>
<sequence>MLTDLLKHAKDIEKSLFETPSLQQYAFYYIFNRDKLNTLSVDELSGDEEILSAKGYKSISPIEDELKIIKRQPLKKGIHYTSDCIKLVGIHLASQESIEDKIDDKFNNGSLKEKYFISKALPSYKKKLSDFLRESTDTDEYHKVIDFVINEITSDDTEDSIFSIIRKDADAIDLLLINDYIMARGLDRTKYLNISAKTLIIQILNNFSNAIKKITVHRYNSRAGIEIKDEYDVQDVLHTMLIGIFPDLKPEEQVQRTGAKNTRVDFALDSEGILIEAKMISDNYKDEKEFIEQLKKDIESYFVYPNLKDVIFFVYAPDSSKIKNVNNFYSLNGQRSNTGKSFEVTVIVNP</sequence>
<evidence type="ECO:0000313" key="2">
    <source>
        <dbReference type="Proteomes" id="UP000001822"/>
    </source>
</evidence>
<organism evidence="1 2">
    <name type="scientific">Cytophaga hutchinsonii (strain ATCC 33406 / DSM 1761 / CIP 103989 / NBRC 15051 / NCIMB 9469 / D465)</name>
    <dbReference type="NCBI Taxonomy" id="269798"/>
    <lineage>
        <taxon>Bacteria</taxon>
        <taxon>Pseudomonadati</taxon>
        <taxon>Bacteroidota</taxon>
        <taxon>Cytophagia</taxon>
        <taxon>Cytophagales</taxon>
        <taxon>Cytophagaceae</taxon>
        <taxon>Cytophaga</taxon>
    </lineage>
</organism>
<dbReference type="KEGG" id="chu:CHU_2956"/>
<proteinExistence type="predicted"/>
<dbReference type="OrthoDB" id="2678579at2"/>